<accession>S5STK9</accession>
<feature type="transmembrane region" description="Helical" evidence="6">
    <location>
        <begin position="69"/>
        <end position="89"/>
    </location>
</feature>
<feature type="transmembrane region" description="Helical" evidence="6">
    <location>
        <begin position="367"/>
        <end position="389"/>
    </location>
</feature>
<dbReference type="PANTHER" id="PTHR23508">
    <property type="entry name" value="CARBOXYLIC ACID TRANSPORTER PROTEIN HOMOLOG"/>
    <property type="match status" value="1"/>
</dbReference>
<keyword evidence="9" id="KW-1185">Reference proteome</keyword>
<evidence type="ECO:0000259" key="7">
    <source>
        <dbReference type="PROSITE" id="PS50850"/>
    </source>
</evidence>
<dbReference type="SUPFAM" id="SSF103473">
    <property type="entry name" value="MFS general substrate transporter"/>
    <property type="match status" value="1"/>
</dbReference>
<dbReference type="GO" id="GO:0046943">
    <property type="term" value="F:carboxylic acid transmembrane transporter activity"/>
    <property type="evidence" value="ECO:0007669"/>
    <property type="project" value="TreeGrafter"/>
</dbReference>
<dbReference type="PATRIC" id="fig|1224163.3.peg.915"/>
<feature type="region of interest" description="Disordered" evidence="5">
    <location>
        <begin position="469"/>
        <end position="488"/>
    </location>
</feature>
<evidence type="ECO:0000256" key="6">
    <source>
        <dbReference type="SAM" id="Phobius"/>
    </source>
</evidence>
<gene>
    <name evidence="8" type="ORF">B841_04575</name>
</gene>
<feature type="transmembrane region" description="Helical" evidence="6">
    <location>
        <begin position="342"/>
        <end position="361"/>
    </location>
</feature>
<dbReference type="KEGG" id="cmd:B841_04575"/>
<proteinExistence type="predicted"/>
<feature type="transmembrane region" description="Helical" evidence="6">
    <location>
        <begin position="101"/>
        <end position="124"/>
    </location>
</feature>
<reference evidence="8 9" key="1">
    <citation type="submission" date="2012-11" db="EMBL/GenBank/DDBJ databases">
        <title>The complete genome sequence of Corynebacterium maris Coryn-1 (=DSM 45190).</title>
        <authorList>
            <person name="Schaffert L."/>
            <person name="Albersmeier A."/>
            <person name="Kalinowski J."/>
            <person name="Ruckert C."/>
        </authorList>
    </citation>
    <scope>NUCLEOTIDE SEQUENCE [LARGE SCALE GENOMIC DNA]</scope>
    <source>
        <strain evidence="9">Coryn-1</strain>
    </source>
</reference>
<evidence type="ECO:0000256" key="1">
    <source>
        <dbReference type="ARBA" id="ARBA00004651"/>
    </source>
</evidence>
<dbReference type="PROSITE" id="PS50850">
    <property type="entry name" value="MFS"/>
    <property type="match status" value="1"/>
</dbReference>
<feature type="transmembrane region" description="Helical" evidence="6">
    <location>
        <begin position="314"/>
        <end position="335"/>
    </location>
</feature>
<keyword evidence="4 6" id="KW-0472">Membrane</keyword>
<evidence type="ECO:0000313" key="8">
    <source>
        <dbReference type="EMBL" id="AGS34392.1"/>
    </source>
</evidence>
<dbReference type="InterPro" id="IPR005829">
    <property type="entry name" value="Sugar_transporter_CS"/>
</dbReference>
<sequence length="488" mass="50211">MSSTTSSSAATRGASGSEWASPTHRRTVYLVLAVVGISILFDGYDLVVYGAVLSTLLNDPSQIGQLSPAMGGTLGSYAMIGVMIGALSAGAVGDRLGRRKVMLIAIAWFSIGMALTAMSTSIFAFGLLRFLTGLGVGMIVATGGAIIAEFAPPNRRNFFNAIVYSGVPAGGVMASLFAIWFEDLIGWRGLFLIGASPLIFLLPLAFFALPESPRWLMSRSRTADAKALVAKHGLPEEQFLTEPTIAAPTADRTPLQTPVVKEKTGFAAIFSLKYLPGTVLIGAMSFIGLLSTYGLNTWLPEIMQSAGASADDSLYSLLALNGGAVIGGLLASRVADKIGAKVVITSTFALAAICLFALPFIGAMTLMYIAIAGAGIGVLGTQVLTYGLTSNYYGTSSRAAGVAWCAGFGRLGGIFGPAIGGLIIAAGFGPANAFYLFAGVAVVGAICTALIPRSPAAIDAEAVEAARAAQEQDEPALSTSDRTANTAS</sequence>
<evidence type="ECO:0000256" key="2">
    <source>
        <dbReference type="ARBA" id="ARBA00022692"/>
    </source>
</evidence>
<organism evidence="8 9">
    <name type="scientific">Corynebacterium maris DSM 45190</name>
    <dbReference type="NCBI Taxonomy" id="1224163"/>
    <lineage>
        <taxon>Bacteria</taxon>
        <taxon>Bacillati</taxon>
        <taxon>Actinomycetota</taxon>
        <taxon>Actinomycetes</taxon>
        <taxon>Mycobacteriales</taxon>
        <taxon>Corynebacteriaceae</taxon>
        <taxon>Corynebacterium</taxon>
    </lineage>
</organism>
<dbReference type="AlphaFoldDB" id="S5STK9"/>
<keyword evidence="3 6" id="KW-1133">Transmembrane helix</keyword>
<dbReference type="GO" id="GO:0005886">
    <property type="term" value="C:plasma membrane"/>
    <property type="evidence" value="ECO:0007669"/>
    <property type="project" value="UniProtKB-SubCell"/>
</dbReference>
<dbReference type="InterPro" id="IPR011701">
    <property type="entry name" value="MFS"/>
</dbReference>
<feature type="transmembrane region" description="Helical" evidence="6">
    <location>
        <begin position="187"/>
        <end position="209"/>
    </location>
</feature>
<feature type="compositionally biased region" description="Polar residues" evidence="5">
    <location>
        <begin position="477"/>
        <end position="488"/>
    </location>
</feature>
<dbReference type="PROSITE" id="PS00217">
    <property type="entry name" value="SUGAR_TRANSPORT_2"/>
    <property type="match status" value="1"/>
</dbReference>
<comment type="subcellular location">
    <subcellularLocation>
        <location evidence="1">Cell membrane</location>
        <topology evidence="1">Multi-pass membrane protein</topology>
    </subcellularLocation>
</comment>
<dbReference type="CDD" id="cd17365">
    <property type="entry name" value="MFS_PcaK_like"/>
    <property type="match status" value="1"/>
</dbReference>
<feature type="transmembrane region" description="Helical" evidence="6">
    <location>
        <begin position="158"/>
        <end position="181"/>
    </location>
</feature>
<dbReference type="HOGENOM" id="CLU_001265_46_4_11"/>
<evidence type="ECO:0000256" key="4">
    <source>
        <dbReference type="ARBA" id="ARBA00023136"/>
    </source>
</evidence>
<feature type="transmembrane region" description="Helical" evidence="6">
    <location>
        <begin position="28"/>
        <end position="49"/>
    </location>
</feature>
<dbReference type="RefSeq" id="WP_020934325.1">
    <property type="nucleotide sequence ID" value="NC_021915.1"/>
</dbReference>
<feature type="transmembrane region" description="Helical" evidence="6">
    <location>
        <begin position="130"/>
        <end position="151"/>
    </location>
</feature>
<dbReference type="Gene3D" id="1.20.1250.20">
    <property type="entry name" value="MFS general substrate transporter like domains"/>
    <property type="match status" value="1"/>
</dbReference>
<dbReference type="OrthoDB" id="9787026at2"/>
<dbReference type="EMBL" id="CP003924">
    <property type="protein sequence ID" value="AGS34392.1"/>
    <property type="molecule type" value="Genomic_DNA"/>
</dbReference>
<feature type="transmembrane region" description="Helical" evidence="6">
    <location>
        <begin position="433"/>
        <end position="451"/>
    </location>
</feature>
<protein>
    <recommendedName>
        <fullName evidence="7">Major facilitator superfamily (MFS) profile domain-containing protein</fullName>
    </recommendedName>
</protein>
<evidence type="ECO:0000313" key="9">
    <source>
        <dbReference type="Proteomes" id="UP000015388"/>
    </source>
</evidence>
<dbReference type="InterPro" id="IPR020846">
    <property type="entry name" value="MFS_dom"/>
</dbReference>
<dbReference type="eggNOG" id="COG2814">
    <property type="taxonomic scope" value="Bacteria"/>
</dbReference>
<dbReference type="STRING" id="1224163.B841_04575"/>
<feature type="transmembrane region" description="Helical" evidence="6">
    <location>
        <begin position="274"/>
        <end position="294"/>
    </location>
</feature>
<name>S5STK9_9CORY</name>
<evidence type="ECO:0000256" key="5">
    <source>
        <dbReference type="SAM" id="MobiDB-lite"/>
    </source>
</evidence>
<feature type="transmembrane region" description="Helical" evidence="6">
    <location>
        <begin position="401"/>
        <end position="427"/>
    </location>
</feature>
<feature type="domain" description="Major facilitator superfamily (MFS) profile" evidence="7">
    <location>
        <begin position="31"/>
        <end position="456"/>
    </location>
</feature>
<dbReference type="InterPro" id="IPR036259">
    <property type="entry name" value="MFS_trans_sf"/>
</dbReference>
<keyword evidence="2 6" id="KW-0812">Transmembrane</keyword>
<evidence type="ECO:0000256" key="3">
    <source>
        <dbReference type="ARBA" id="ARBA00022989"/>
    </source>
</evidence>
<dbReference type="Proteomes" id="UP000015388">
    <property type="component" value="Chromosome"/>
</dbReference>
<dbReference type="Pfam" id="PF07690">
    <property type="entry name" value="MFS_1"/>
    <property type="match status" value="1"/>
</dbReference>
<dbReference type="PANTHER" id="PTHR23508:SF10">
    <property type="entry name" value="CARBOXYLIC ACID TRANSPORTER PROTEIN HOMOLOG"/>
    <property type="match status" value="1"/>
</dbReference>